<organism evidence="1 2">
    <name type="scientific">Henosepilachna vigintioctopunctata</name>
    <dbReference type="NCBI Taxonomy" id="420089"/>
    <lineage>
        <taxon>Eukaryota</taxon>
        <taxon>Metazoa</taxon>
        <taxon>Ecdysozoa</taxon>
        <taxon>Arthropoda</taxon>
        <taxon>Hexapoda</taxon>
        <taxon>Insecta</taxon>
        <taxon>Pterygota</taxon>
        <taxon>Neoptera</taxon>
        <taxon>Endopterygota</taxon>
        <taxon>Coleoptera</taxon>
        <taxon>Polyphaga</taxon>
        <taxon>Cucujiformia</taxon>
        <taxon>Coccinelloidea</taxon>
        <taxon>Coccinellidae</taxon>
        <taxon>Epilachninae</taxon>
        <taxon>Epilachnini</taxon>
        <taxon>Henosepilachna</taxon>
    </lineage>
</organism>
<comment type="caution">
    <text evidence="1">The sequence shown here is derived from an EMBL/GenBank/DDBJ whole genome shotgun (WGS) entry which is preliminary data.</text>
</comment>
<name>A0AAW1TT78_9CUCU</name>
<accession>A0AAW1TT78</accession>
<sequence length="149" mass="16963">MYPSLPQSKSNSEKITLINVADRRILQNTTTKPSSSYVTVTKKRKSALEYIPNYDKKEHQSQIIQSYSSSEFSPSKILVNKTNETLSMRQILEFFQQKKSNMFNTTEIEMCQSLKEIIDSNLKASLRGSDDFVGGADMDIVQLSPLKEL</sequence>
<gene>
    <name evidence="1" type="ORF">WA026_012893</name>
</gene>
<proteinExistence type="predicted"/>
<evidence type="ECO:0000313" key="1">
    <source>
        <dbReference type="EMBL" id="KAK9871522.1"/>
    </source>
</evidence>
<dbReference type="AlphaFoldDB" id="A0AAW1TT78"/>
<keyword evidence="2" id="KW-1185">Reference proteome</keyword>
<evidence type="ECO:0000313" key="2">
    <source>
        <dbReference type="Proteomes" id="UP001431783"/>
    </source>
</evidence>
<dbReference type="Proteomes" id="UP001431783">
    <property type="component" value="Unassembled WGS sequence"/>
</dbReference>
<reference evidence="1 2" key="1">
    <citation type="submission" date="2023-03" db="EMBL/GenBank/DDBJ databases">
        <title>Genome insight into feeding habits of ladybird beetles.</title>
        <authorList>
            <person name="Li H.-S."/>
            <person name="Huang Y.-H."/>
            <person name="Pang H."/>
        </authorList>
    </citation>
    <scope>NUCLEOTIDE SEQUENCE [LARGE SCALE GENOMIC DNA]</scope>
    <source>
        <strain evidence="1">SYSU_2023b</strain>
        <tissue evidence="1">Whole body</tissue>
    </source>
</reference>
<protein>
    <submittedName>
        <fullName evidence="1">Uncharacterized protein</fullName>
    </submittedName>
</protein>
<dbReference type="EMBL" id="JARQZJ010000006">
    <property type="protein sequence ID" value="KAK9871522.1"/>
    <property type="molecule type" value="Genomic_DNA"/>
</dbReference>